<dbReference type="AlphaFoldDB" id="A0A835D9N9"/>
<protein>
    <submittedName>
        <fullName evidence="1">Uncharacterized protein</fullName>
    </submittedName>
</protein>
<gene>
    <name evidence="1" type="ORF">HHK36_019513</name>
</gene>
<sequence length="77" mass="8492">MEVKSQPPNKVLSACSSSFNQLLNIYGTEQETLWITSKPRLEGSLKKSKGENIAVIKIGLAEFGIWRKIGLEVSLVS</sequence>
<accession>A0A835D9N9</accession>
<proteinExistence type="predicted"/>
<reference evidence="1 2" key="1">
    <citation type="submission" date="2020-04" db="EMBL/GenBank/DDBJ databases">
        <title>Plant Genome Project.</title>
        <authorList>
            <person name="Zhang R.-G."/>
        </authorList>
    </citation>
    <scope>NUCLEOTIDE SEQUENCE [LARGE SCALE GENOMIC DNA]</scope>
    <source>
        <strain evidence="1">YNK0</strain>
        <tissue evidence="1">Leaf</tissue>
    </source>
</reference>
<name>A0A835D9N9_TETSI</name>
<dbReference type="Proteomes" id="UP000655225">
    <property type="component" value="Unassembled WGS sequence"/>
</dbReference>
<dbReference type="EMBL" id="JABCRI010000013">
    <property type="protein sequence ID" value="KAF8395563.1"/>
    <property type="molecule type" value="Genomic_DNA"/>
</dbReference>
<evidence type="ECO:0000313" key="2">
    <source>
        <dbReference type="Proteomes" id="UP000655225"/>
    </source>
</evidence>
<evidence type="ECO:0000313" key="1">
    <source>
        <dbReference type="EMBL" id="KAF8395563.1"/>
    </source>
</evidence>
<keyword evidence="2" id="KW-1185">Reference proteome</keyword>
<comment type="caution">
    <text evidence="1">The sequence shown here is derived from an EMBL/GenBank/DDBJ whole genome shotgun (WGS) entry which is preliminary data.</text>
</comment>
<organism evidence="1 2">
    <name type="scientific">Tetracentron sinense</name>
    <name type="common">Spur-leaf</name>
    <dbReference type="NCBI Taxonomy" id="13715"/>
    <lineage>
        <taxon>Eukaryota</taxon>
        <taxon>Viridiplantae</taxon>
        <taxon>Streptophyta</taxon>
        <taxon>Embryophyta</taxon>
        <taxon>Tracheophyta</taxon>
        <taxon>Spermatophyta</taxon>
        <taxon>Magnoliopsida</taxon>
        <taxon>Trochodendrales</taxon>
        <taxon>Trochodendraceae</taxon>
        <taxon>Tetracentron</taxon>
    </lineage>
</organism>